<sequence length="101" mass="10312">MIRLAAFACCLLAALPAAAAGCIQQGPDLRCTEGMEITILRGVAPPTGESLSLHSDGQGNTFGMIGAEKLMIIRAQGMAAGKLGNRRLICVEGGPGVTVCK</sequence>
<keyword evidence="1" id="KW-0732">Signal</keyword>
<keyword evidence="3" id="KW-1185">Reference proteome</keyword>
<protein>
    <submittedName>
        <fullName evidence="2">Uncharacterized protein</fullName>
    </submittedName>
</protein>
<organism evidence="2 3">
    <name type="scientific">Paramagnetospirillum kuznetsovii</name>
    <dbReference type="NCBI Taxonomy" id="2053833"/>
    <lineage>
        <taxon>Bacteria</taxon>
        <taxon>Pseudomonadati</taxon>
        <taxon>Pseudomonadota</taxon>
        <taxon>Alphaproteobacteria</taxon>
        <taxon>Rhodospirillales</taxon>
        <taxon>Magnetospirillaceae</taxon>
        <taxon>Paramagnetospirillum</taxon>
    </lineage>
</organism>
<dbReference type="PROSITE" id="PS51257">
    <property type="entry name" value="PROKAR_LIPOPROTEIN"/>
    <property type="match status" value="1"/>
</dbReference>
<dbReference type="OrthoDB" id="7360347at2"/>
<feature type="signal peptide" evidence="1">
    <location>
        <begin position="1"/>
        <end position="19"/>
    </location>
</feature>
<accession>A0A364P1Y4</accession>
<dbReference type="EMBL" id="PGTO01000002">
    <property type="protein sequence ID" value="RAU23125.1"/>
    <property type="molecule type" value="Genomic_DNA"/>
</dbReference>
<evidence type="ECO:0000313" key="3">
    <source>
        <dbReference type="Proteomes" id="UP000251075"/>
    </source>
</evidence>
<name>A0A364P1Y4_9PROT</name>
<evidence type="ECO:0000256" key="1">
    <source>
        <dbReference type="SAM" id="SignalP"/>
    </source>
</evidence>
<dbReference type="RefSeq" id="WP_112142321.1">
    <property type="nucleotide sequence ID" value="NZ_PGTO01000002.1"/>
</dbReference>
<comment type="caution">
    <text evidence="2">The sequence shown here is derived from an EMBL/GenBank/DDBJ whole genome shotgun (WGS) entry which is preliminary data.</text>
</comment>
<gene>
    <name evidence="2" type="ORF">CU669_02875</name>
</gene>
<reference evidence="2 3" key="1">
    <citation type="submission" date="2017-11" db="EMBL/GenBank/DDBJ databases">
        <title>Draft genome sequence of magnetotactic bacterium Magnetospirillum kuznetsovii LBB-42.</title>
        <authorList>
            <person name="Grouzdev D.S."/>
            <person name="Rysina M.S."/>
            <person name="Baslerov R.V."/>
            <person name="Koziaeva V."/>
        </authorList>
    </citation>
    <scope>NUCLEOTIDE SEQUENCE [LARGE SCALE GENOMIC DNA]</scope>
    <source>
        <strain evidence="2 3">LBB-42</strain>
    </source>
</reference>
<dbReference type="Proteomes" id="UP000251075">
    <property type="component" value="Unassembled WGS sequence"/>
</dbReference>
<evidence type="ECO:0000313" key="2">
    <source>
        <dbReference type="EMBL" id="RAU23125.1"/>
    </source>
</evidence>
<proteinExistence type="predicted"/>
<dbReference type="AlphaFoldDB" id="A0A364P1Y4"/>
<feature type="chain" id="PRO_5016819155" evidence="1">
    <location>
        <begin position="20"/>
        <end position="101"/>
    </location>
</feature>